<evidence type="ECO:0000256" key="1">
    <source>
        <dbReference type="ARBA" id="ARBA00022723"/>
    </source>
</evidence>
<dbReference type="AlphaFoldDB" id="A0A2R6NHL8"/>
<dbReference type="GO" id="GO:0008270">
    <property type="term" value="F:zinc ion binding"/>
    <property type="evidence" value="ECO:0007669"/>
    <property type="project" value="UniProtKB-KW"/>
</dbReference>
<evidence type="ECO:0000313" key="7">
    <source>
        <dbReference type="EMBL" id="PSR71482.1"/>
    </source>
</evidence>
<dbReference type="InterPro" id="IPR013083">
    <property type="entry name" value="Znf_RING/FYVE/PHD"/>
</dbReference>
<feature type="domain" description="RING-type" evidence="6">
    <location>
        <begin position="10"/>
        <end position="49"/>
    </location>
</feature>
<dbReference type="Proteomes" id="UP000186601">
    <property type="component" value="Unassembled WGS sequence"/>
</dbReference>
<evidence type="ECO:0000259" key="6">
    <source>
        <dbReference type="PROSITE" id="PS50089"/>
    </source>
</evidence>
<protein>
    <recommendedName>
        <fullName evidence="6">RING-type domain-containing protein</fullName>
    </recommendedName>
</protein>
<dbReference type="GO" id="GO:0061630">
    <property type="term" value="F:ubiquitin protein ligase activity"/>
    <property type="evidence" value="ECO:0007669"/>
    <property type="project" value="TreeGrafter"/>
</dbReference>
<dbReference type="SUPFAM" id="SSF57850">
    <property type="entry name" value="RING/U-box"/>
    <property type="match status" value="1"/>
</dbReference>
<gene>
    <name evidence="7" type="ORF">PHLCEN_2v12647</name>
</gene>
<dbReference type="PROSITE" id="PS00518">
    <property type="entry name" value="ZF_RING_1"/>
    <property type="match status" value="1"/>
</dbReference>
<keyword evidence="8" id="KW-1185">Reference proteome</keyword>
<evidence type="ECO:0000313" key="8">
    <source>
        <dbReference type="Proteomes" id="UP000186601"/>
    </source>
</evidence>
<dbReference type="PANTHER" id="PTHR22791">
    <property type="entry name" value="RING-TYPE DOMAIN-CONTAINING PROTEIN"/>
    <property type="match status" value="1"/>
</dbReference>
<name>A0A2R6NHL8_9APHY</name>
<dbReference type="SMART" id="SM00184">
    <property type="entry name" value="RING"/>
    <property type="match status" value="1"/>
</dbReference>
<dbReference type="PROSITE" id="PS50089">
    <property type="entry name" value="ZF_RING_2"/>
    <property type="match status" value="1"/>
</dbReference>
<keyword evidence="2 4" id="KW-0863">Zinc-finger</keyword>
<evidence type="ECO:0000256" key="5">
    <source>
        <dbReference type="SAM" id="Coils"/>
    </source>
</evidence>
<comment type="caution">
    <text evidence="7">The sequence shown here is derived from an EMBL/GenBank/DDBJ whole genome shotgun (WGS) entry which is preliminary data.</text>
</comment>
<proteinExistence type="predicted"/>
<evidence type="ECO:0000256" key="3">
    <source>
        <dbReference type="ARBA" id="ARBA00022833"/>
    </source>
</evidence>
<dbReference type="OrthoDB" id="6105938at2759"/>
<keyword evidence="1" id="KW-0479">Metal-binding</keyword>
<evidence type="ECO:0000256" key="2">
    <source>
        <dbReference type="ARBA" id="ARBA00022771"/>
    </source>
</evidence>
<dbReference type="PANTHER" id="PTHR22791:SF6">
    <property type="entry name" value="RING-TYPE DOMAIN-CONTAINING PROTEIN"/>
    <property type="match status" value="1"/>
</dbReference>
<reference evidence="7 8" key="1">
    <citation type="submission" date="2018-02" db="EMBL/GenBank/DDBJ databases">
        <title>Genome sequence of the basidiomycete white-rot fungus Phlebia centrifuga.</title>
        <authorList>
            <person name="Granchi Z."/>
            <person name="Peng M."/>
            <person name="de Vries R.P."/>
            <person name="Hilden K."/>
            <person name="Makela M.R."/>
            <person name="Grigoriev I."/>
            <person name="Riley R."/>
        </authorList>
    </citation>
    <scope>NUCLEOTIDE SEQUENCE [LARGE SCALE GENOMIC DNA]</scope>
    <source>
        <strain evidence="7 8">FBCC195</strain>
    </source>
</reference>
<dbReference type="EMBL" id="MLYV02001282">
    <property type="protein sequence ID" value="PSR71482.1"/>
    <property type="molecule type" value="Genomic_DNA"/>
</dbReference>
<dbReference type="InterPro" id="IPR017907">
    <property type="entry name" value="Znf_RING_CS"/>
</dbReference>
<dbReference type="GO" id="GO:0016567">
    <property type="term" value="P:protein ubiquitination"/>
    <property type="evidence" value="ECO:0007669"/>
    <property type="project" value="TreeGrafter"/>
</dbReference>
<dbReference type="InterPro" id="IPR051435">
    <property type="entry name" value="RING_finger_E3_ubiq-ligases"/>
</dbReference>
<dbReference type="Gene3D" id="3.30.40.10">
    <property type="entry name" value="Zinc/RING finger domain, C3HC4 (zinc finger)"/>
    <property type="match status" value="1"/>
</dbReference>
<organism evidence="7 8">
    <name type="scientific">Hermanssonia centrifuga</name>
    <dbReference type="NCBI Taxonomy" id="98765"/>
    <lineage>
        <taxon>Eukaryota</taxon>
        <taxon>Fungi</taxon>
        <taxon>Dikarya</taxon>
        <taxon>Basidiomycota</taxon>
        <taxon>Agaricomycotina</taxon>
        <taxon>Agaricomycetes</taxon>
        <taxon>Polyporales</taxon>
        <taxon>Meruliaceae</taxon>
        <taxon>Hermanssonia</taxon>
    </lineage>
</organism>
<dbReference type="InterPro" id="IPR001841">
    <property type="entry name" value="Znf_RING"/>
</dbReference>
<feature type="coiled-coil region" evidence="5">
    <location>
        <begin position="149"/>
        <end position="176"/>
    </location>
</feature>
<keyword evidence="3" id="KW-0862">Zinc</keyword>
<accession>A0A2R6NHL8</accession>
<dbReference type="STRING" id="98765.A0A2R6NHL8"/>
<keyword evidence="5" id="KW-0175">Coiled coil</keyword>
<sequence length="226" mass="26299">MIVLHPNSVCDVCLEVYGDSNAPHAITCGHTFCLRCLKSLTKQWCPLCRTSFSVEDVRKLHIDRCNTDLRARTPPLSDDYDDDDDGTCPVRTLRGRITRIVLDGAKASEVRDFIDEVRGWLSTQPAVEHADLRAAYLLLFKYTDLQYKVKEEKAVIAELQQHCEDLKEKIHAERELADVKYQELSQKRMDEMETAMAVERNLRERFDRMDKDWRDKQIPTKVRLLD</sequence>
<dbReference type="Pfam" id="PF14634">
    <property type="entry name" value="zf-RING_5"/>
    <property type="match status" value="1"/>
</dbReference>
<evidence type="ECO:0000256" key="4">
    <source>
        <dbReference type="PROSITE-ProRule" id="PRU00175"/>
    </source>
</evidence>